<name>A0A0D6XQB9_9STAP</name>
<dbReference type="HAMAP" id="MF_00824">
    <property type="entry name" value="Acetyltransf_YlbP"/>
    <property type="match status" value="1"/>
</dbReference>
<evidence type="ECO:0000313" key="6">
    <source>
        <dbReference type="EMBL" id="SUM57200.1"/>
    </source>
</evidence>
<reference evidence="6 8" key="2">
    <citation type="submission" date="2018-06" db="EMBL/GenBank/DDBJ databases">
        <authorList>
            <consortium name="Pathogen Informatics"/>
            <person name="Doyle S."/>
        </authorList>
    </citation>
    <scope>NUCLEOTIDE SEQUENCE [LARGE SCALE GENOMIC DNA]</scope>
    <source>
        <strain evidence="6 8">NCTC13832</strain>
    </source>
</reference>
<dbReference type="Pfam" id="PF00583">
    <property type="entry name" value="Acetyltransf_1"/>
    <property type="match status" value="1"/>
</dbReference>
<keyword evidence="1 3" id="KW-0808">Transferase</keyword>
<dbReference type="Proteomes" id="UP000032366">
    <property type="component" value="Unassembled WGS sequence"/>
</dbReference>
<dbReference type="STRING" id="569857.TP70_04600"/>
<dbReference type="AlphaFoldDB" id="A0A0D6XQB9"/>
<evidence type="ECO:0000313" key="5">
    <source>
        <dbReference type="EMBL" id="KIX91004.1"/>
    </source>
</evidence>
<proteinExistence type="inferred from homology"/>
<organism evidence="6 8">
    <name type="scientific">Staphylococcus microti</name>
    <dbReference type="NCBI Taxonomy" id="569857"/>
    <lineage>
        <taxon>Bacteria</taxon>
        <taxon>Bacillati</taxon>
        <taxon>Bacillota</taxon>
        <taxon>Bacilli</taxon>
        <taxon>Bacillales</taxon>
        <taxon>Staphylococcaceae</taxon>
        <taxon>Staphylococcus</taxon>
    </lineage>
</organism>
<evidence type="ECO:0000259" key="4">
    <source>
        <dbReference type="PROSITE" id="PS51186"/>
    </source>
</evidence>
<dbReference type="Gene3D" id="3.40.630.30">
    <property type="match status" value="1"/>
</dbReference>
<gene>
    <name evidence="6" type="ORF">NCTC13832_00873</name>
    <name evidence="5" type="ORF">TP70_04600</name>
</gene>
<feature type="domain" description="N-acetyltransferase" evidence="4">
    <location>
        <begin position="7"/>
        <end position="149"/>
    </location>
</feature>
<dbReference type="SUPFAM" id="SSF55729">
    <property type="entry name" value="Acyl-CoA N-acyltransferases (Nat)"/>
    <property type="match status" value="1"/>
</dbReference>
<dbReference type="GO" id="GO:0016747">
    <property type="term" value="F:acyltransferase activity, transferring groups other than amino-acyl groups"/>
    <property type="evidence" value="ECO:0007669"/>
    <property type="project" value="UniProtKB-UniRule"/>
</dbReference>
<dbReference type="PROSITE" id="PS51186">
    <property type="entry name" value="GNAT"/>
    <property type="match status" value="1"/>
</dbReference>
<dbReference type="Proteomes" id="UP000254100">
    <property type="component" value="Unassembled WGS sequence"/>
</dbReference>
<evidence type="ECO:0000256" key="2">
    <source>
        <dbReference type="ARBA" id="ARBA00023315"/>
    </source>
</evidence>
<dbReference type="CDD" id="cd04301">
    <property type="entry name" value="NAT_SF"/>
    <property type="match status" value="1"/>
</dbReference>
<keyword evidence="7" id="KW-1185">Reference proteome</keyword>
<dbReference type="NCBIfam" id="NF010241">
    <property type="entry name" value="PRK13688.1"/>
    <property type="match status" value="1"/>
</dbReference>
<protein>
    <recommendedName>
        <fullName evidence="3">Uncharacterized N-acetyltransferase NCTC13832_00873</fullName>
        <ecNumber evidence="3">2.3.1.-</ecNumber>
    </recommendedName>
</protein>
<evidence type="ECO:0000313" key="7">
    <source>
        <dbReference type="Proteomes" id="UP000032366"/>
    </source>
</evidence>
<evidence type="ECO:0000256" key="1">
    <source>
        <dbReference type="ARBA" id="ARBA00022679"/>
    </source>
</evidence>
<keyword evidence="2 3" id="KW-0012">Acyltransferase</keyword>
<dbReference type="InterPro" id="IPR017274">
    <property type="entry name" value="YlbP"/>
</dbReference>
<dbReference type="EMBL" id="JXWY01000032">
    <property type="protein sequence ID" value="KIX91004.1"/>
    <property type="molecule type" value="Genomic_DNA"/>
</dbReference>
<dbReference type="RefSeq" id="WP_044359785.1">
    <property type="nucleotide sequence ID" value="NZ_JXWY01000032.1"/>
</dbReference>
<evidence type="ECO:0000313" key="8">
    <source>
        <dbReference type="Proteomes" id="UP000254100"/>
    </source>
</evidence>
<dbReference type="EMBL" id="UHDT01000001">
    <property type="protein sequence ID" value="SUM57200.1"/>
    <property type="molecule type" value="Genomic_DNA"/>
</dbReference>
<reference evidence="5 7" key="1">
    <citation type="submission" date="2015-01" db="EMBL/GenBank/DDBJ databases">
        <authorList>
            <person name="Guo J."/>
        </authorList>
    </citation>
    <scope>NUCLEOTIDE SEQUENCE [LARGE SCALE GENOMIC DNA]</scope>
    <source>
        <strain evidence="5 7">DSM 22147</strain>
    </source>
</reference>
<evidence type="ECO:0000256" key="3">
    <source>
        <dbReference type="HAMAP-Rule" id="MF_00824"/>
    </source>
</evidence>
<dbReference type="InterPro" id="IPR000182">
    <property type="entry name" value="GNAT_dom"/>
</dbReference>
<dbReference type="InterPro" id="IPR016181">
    <property type="entry name" value="Acyl_CoA_acyltransferase"/>
</dbReference>
<dbReference type="EC" id="2.3.1.-" evidence="3"/>
<sequence>MAKVTHLDINYKTEELFEAFRKDFGNKDLYLVNELHGEMIDASSDSPFYGIYVGEKLVARMALYRKGEVEETYFPDYEDYLVVWKLEVLEAYWNRGYGSALLEYAKSLGHPIKAIARFESKGFFIKNGFEDLNAKNDDGHDILVWAPESE</sequence>
<accession>A0A0D6XQB9</accession>
<dbReference type="PIRSF" id="PIRSF037732">
    <property type="entry name" value="YlbP_prd"/>
    <property type="match status" value="1"/>
</dbReference>
<dbReference type="OrthoDB" id="2242710at2"/>